<dbReference type="EMBL" id="LR743589">
    <property type="protein sequence ID" value="CAA2616247.1"/>
    <property type="molecule type" value="Genomic_DNA"/>
</dbReference>
<dbReference type="EMBL" id="CACRZD030000002">
    <property type="protein sequence ID" value="CAA6655930.1"/>
    <property type="molecule type" value="Genomic_DNA"/>
</dbReference>
<evidence type="ECO:0000313" key="1">
    <source>
        <dbReference type="EMBL" id="CAA2616247.1"/>
    </source>
</evidence>
<keyword evidence="2" id="KW-1185">Reference proteome</keyword>
<reference evidence="1 2" key="1">
    <citation type="submission" date="2019-12" db="EMBL/GenBank/DDBJ databases">
        <authorList>
            <person name="Scholz U."/>
            <person name="Mascher M."/>
            <person name="Fiebig A."/>
        </authorList>
    </citation>
    <scope>NUCLEOTIDE SEQUENCE</scope>
</reference>
<proteinExistence type="predicted"/>
<dbReference type="AlphaFoldDB" id="A0A7I8IDR6"/>
<dbReference type="Proteomes" id="UP001189122">
    <property type="component" value="Unassembled WGS sequence"/>
</dbReference>
<name>A0A7I8IDR6_SPIIN</name>
<protein>
    <submittedName>
        <fullName evidence="1">Uncharacterized protein</fullName>
    </submittedName>
</protein>
<gene>
    <name evidence="1" type="ORF">SI7747_02002470</name>
</gene>
<evidence type="ECO:0000313" key="2">
    <source>
        <dbReference type="Proteomes" id="UP001189122"/>
    </source>
</evidence>
<sequence length="23" mass="2486">MAGFHLSFKQAAGLTFLCSLVDE</sequence>
<accession>A0A7I8IDR6</accession>
<organism evidence="1">
    <name type="scientific">Spirodela intermedia</name>
    <name type="common">Intermediate duckweed</name>
    <dbReference type="NCBI Taxonomy" id="51605"/>
    <lineage>
        <taxon>Eukaryota</taxon>
        <taxon>Viridiplantae</taxon>
        <taxon>Streptophyta</taxon>
        <taxon>Embryophyta</taxon>
        <taxon>Tracheophyta</taxon>
        <taxon>Spermatophyta</taxon>
        <taxon>Magnoliopsida</taxon>
        <taxon>Liliopsida</taxon>
        <taxon>Araceae</taxon>
        <taxon>Lemnoideae</taxon>
        <taxon>Spirodela</taxon>
    </lineage>
</organism>